<protein>
    <submittedName>
        <fullName evidence="1">GNAT family N-acetyltransferase</fullName>
        <ecNumber evidence="1">2.3.1.-</ecNumber>
    </submittedName>
</protein>
<dbReference type="EC" id="2.3.1.-" evidence="1"/>
<accession>A0ACC6M7H5</accession>
<dbReference type="EMBL" id="JAWZSR010000007">
    <property type="protein sequence ID" value="MDX8046909.1"/>
    <property type="molecule type" value="Genomic_DNA"/>
</dbReference>
<dbReference type="Proteomes" id="UP001277972">
    <property type="component" value="Unassembled WGS sequence"/>
</dbReference>
<name>A0ACC6M7H5_9BACI</name>
<evidence type="ECO:0000313" key="1">
    <source>
        <dbReference type="EMBL" id="MDX8046909.1"/>
    </source>
</evidence>
<comment type="caution">
    <text evidence="1">The sequence shown here is derived from an EMBL/GenBank/DDBJ whole genome shotgun (WGS) entry which is preliminary data.</text>
</comment>
<proteinExistence type="predicted"/>
<organism evidence="1 2">
    <name type="scientific">Gracilibacillus pellucidus</name>
    <dbReference type="NCBI Taxonomy" id="3095368"/>
    <lineage>
        <taxon>Bacteria</taxon>
        <taxon>Bacillati</taxon>
        <taxon>Bacillota</taxon>
        <taxon>Bacilli</taxon>
        <taxon>Bacillales</taxon>
        <taxon>Bacillaceae</taxon>
        <taxon>Gracilibacillus</taxon>
    </lineage>
</organism>
<evidence type="ECO:0000313" key="2">
    <source>
        <dbReference type="Proteomes" id="UP001277972"/>
    </source>
</evidence>
<gene>
    <name evidence="1" type="ORF">SH601_13025</name>
</gene>
<reference evidence="1" key="1">
    <citation type="submission" date="2023-11" db="EMBL/GenBank/DDBJ databases">
        <title>Gracilibacillus pellucida a moderately halophilic bacterium isolated from saline soil in Xinjiang province.</title>
        <authorList>
            <person name="Zhang Z."/>
            <person name="Tan F."/>
            <person name="Wang Y."/>
            <person name="Xia M."/>
        </authorList>
    </citation>
    <scope>NUCLEOTIDE SEQUENCE</scope>
    <source>
        <strain evidence="1">S3-1-1</strain>
    </source>
</reference>
<keyword evidence="2" id="KW-1185">Reference proteome</keyword>
<sequence length="170" mass="19687">MFIHSIDEDVSLRMFNENDAEEFYHLTIHSKEYLREWLGWLDHINCIEDTIQSIRSRLKAFAANGGFPTSFAIIYHGEMAGTISFNTIDKQNKVGKIGYWLGEEFQGNGIMVRAFPSIIKYGFKDLELNKIEVHVATENNKSRVLPELFGFEEEGRLRQAEWQNGCMTIM</sequence>
<keyword evidence="1" id="KW-0808">Transferase</keyword>
<keyword evidence="1" id="KW-0012">Acyltransferase</keyword>